<feature type="signal peptide" evidence="1">
    <location>
        <begin position="1"/>
        <end position="17"/>
    </location>
</feature>
<name>A0A2I9CSP4_9DEIO</name>
<comment type="caution">
    <text evidence="2">The sequence shown here is derived from an EMBL/GenBank/DDBJ whole genome shotgun (WGS) entry which is preliminary data.</text>
</comment>
<protein>
    <submittedName>
        <fullName evidence="2">Uncharacterized protein</fullName>
    </submittedName>
</protein>
<dbReference type="RefSeq" id="WP_164973336.1">
    <property type="nucleotide sequence ID" value="NZ_BFAG01000002.1"/>
</dbReference>
<gene>
    <name evidence="2" type="ORF">DAERI_020291</name>
</gene>
<dbReference type="EMBL" id="BFAG01000002">
    <property type="protein sequence ID" value="GBF04694.1"/>
    <property type="molecule type" value="Genomic_DNA"/>
</dbReference>
<dbReference type="AlphaFoldDB" id="A0A2I9CSP4"/>
<dbReference type="Proteomes" id="UP000236569">
    <property type="component" value="Unassembled WGS sequence"/>
</dbReference>
<keyword evidence="3" id="KW-1185">Reference proteome</keyword>
<feature type="chain" id="PRO_5014364609" evidence="1">
    <location>
        <begin position="18"/>
        <end position="55"/>
    </location>
</feature>
<proteinExistence type="predicted"/>
<sequence>MRRLLPLLLTLASTAGAADLATAQTLRTRLSDARVELILDVGLVVVRQGVKTRPG</sequence>
<evidence type="ECO:0000313" key="3">
    <source>
        <dbReference type="Proteomes" id="UP000236569"/>
    </source>
</evidence>
<reference evidence="3" key="1">
    <citation type="submission" date="2018-01" db="EMBL/GenBank/DDBJ databases">
        <title>Draft Genome Sequence of the Radioresistant Bacterium Deinococcus aerius TR0125, Isolated from the Higher Atmosphere above Japan.</title>
        <authorList>
            <person name="Satoh K."/>
            <person name="Arai H."/>
            <person name="Sanzen T."/>
            <person name="Kawaguchi Y."/>
            <person name="Hayashi H."/>
            <person name="Yokobori S."/>
            <person name="Yamagishi A."/>
            <person name="Oono Y."/>
            <person name="Narumi I."/>
        </authorList>
    </citation>
    <scope>NUCLEOTIDE SEQUENCE [LARGE SCALE GENOMIC DNA]</scope>
    <source>
        <strain evidence="3">TR0125</strain>
    </source>
</reference>
<keyword evidence="1" id="KW-0732">Signal</keyword>
<organism evidence="2 3">
    <name type="scientific">Deinococcus aerius</name>
    <dbReference type="NCBI Taxonomy" id="200253"/>
    <lineage>
        <taxon>Bacteria</taxon>
        <taxon>Thermotogati</taxon>
        <taxon>Deinococcota</taxon>
        <taxon>Deinococci</taxon>
        <taxon>Deinococcales</taxon>
        <taxon>Deinococcaceae</taxon>
        <taxon>Deinococcus</taxon>
    </lineage>
</organism>
<evidence type="ECO:0000313" key="2">
    <source>
        <dbReference type="EMBL" id="GBF04694.1"/>
    </source>
</evidence>
<evidence type="ECO:0000256" key="1">
    <source>
        <dbReference type="SAM" id="SignalP"/>
    </source>
</evidence>
<accession>A0A2I9CSP4</accession>